<feature type="binding site" evidence="7">
    <location>
        <position position="168"/>
    </location>
    <ligand>
        <name>2-oxoglutarate</name>
        <dbReference type="ChEBI" id="CHEBI:16810"/>
    </ligand>
</feature>
<evidence type="ECO:0000256" key="5">
    <source>
        <dbReference type="ARBA" id="ARBA00023002"/>
    </source>
</evidence>
<dbReference type="Pfam" id="PF18331">
    <property type="entry name" value="PKHD_C"/>
    <property type="match status" value="1"/>
</dbReference>
<comment type="cofactor">
    <cofactor evidence="1 7">
        <name>L-ascorbate</name>
        <dbReference type="ChEBI" id="CHEBI:38290"/>
    </cofactor>
</comment>
<evidence type="ECO:0000256" key="7">
    <source>
        <dbReference type="HAMAP-Rule" id="MF_00657"/>
    </source>
</evidence>
<evidence type="ECO:0000256" key="3">
    <source>
        <dbReference type="ARBA" id="ARBA00022896"/>
    </source>
</evidence>
<keyword evidence="6 7" id="KW-0408">Iron</keyword>
<dbReference type="SMART" id="SM00702">
    <property type="entry name" value="P4Hc"/>
    <property type="match status" value="1"/>
</dbReference>
<dbReference type="InterPro" id="IPR005123">
    <property type="entry name" value="Oxoglu/Fe-dep_dioxygenase_dom"/>
</dbReference>
<accession>A0A9E5JT69</accession>
<dbReference type="Gene3D" id="2.60.120.620">
    <property type="entry name" value="q2cbj1_9rhob like domain"/>
    <property type="match status" value="1"/>
</dbReference>
<comment type="cofactor">
    <cofactor evidence="7">
        <name>Fe(2+)</name>
        <dbReference type="ChEBI" id="CHEBI:29033"/>
    </cofactor>
    <text evidence="7">Binds 1 Fe(2+) ion per subunit.</text>
</comment>
<feature type="binding site" evidence="7">
    <location>
        <position position="96"/>
    </location>
    <ligand>
        <name>Fe cation</name>
        <dbReference type="ChEBI" id="CHEBI:24875"/>
    </ligand>
</feature>
<dbReference type="GO" id="GO:0005506">
    <property type="term" value="F:iron ion binding"/>
    <property type="evidence" value="ECO:0007669"/>
    <property type="project" value="UniProtKB-UniRule"/>
</dbReference>
<dbReference type="InterPro" id="IPR006620">
    <property type="entry name" value="Pro_4_hyd_alph"/>
</dbReference>
<protein>
    <submittedName>
        <fullName evidence="9">Fe2+-dependent dioxygenase</fullName>
    </submittedName>
</protein>
<dbReference type="NCBIfam" id="NF003974">
    <property type="entry name" value="PRK05467.1-3"/>
    <property type="match status" value="1"/>
</dbReference>
<evidence type="ECO:0000256" key="2">
    <source>
        <dbReference type="ARBA" id="ARBA00022723"/>
    </source>
</evidence>
<dbReference type="RefSeq" id="WP_167182536.1">
    <property type="nucleotide sequence ID" value="NZ_JAAONZ010000003.1"/>
</dbReference>
<dbReference type="PANTHER" id="PTHR41536:SF1">
    <property type="entry name" value="PKHD-TYPE HYDROXYLASE YBIX"/>
    <property type="match status" value="1"/>
</dbReference>
<dbReference type="HAMAP" id="MF_00657">
    <property type="entry name" value="Hydroxyl_YbiX"/>
    <property type="match status" value="1"/>
</dbReference>
<keyword evidence="2 7" id="KW-0479">Metal-binding</keyword>
<dbReference type="NCBIfam" id="NF003975">
    <property type="entry name" value="PRK05467.1-4"/>
    <property type="match status" value="1"/>
</dbReference>
<keyword evidence="4 7" id="KW-0223">Dioxygenase</keyword>
<dbReference type="GO" id="GO:0016706">
    <property type="term" value="F:2-oxoglutarate-dependent dioxygenase activity"/>
    <property type="evidence" value="ECO:0007669"/>
    <property type="project" value="UniProtKB-UniRule"/>
</dbReference>
<dbReference type="GO" id="GO:0006974">
    <property type="term" value="P:DNA damage response"/>
    <property type="evidence" value="ECO:0007669"/>
    <property type="project" value="TreeGrafter"/>
</dbReference>
<dbReference type="Pfam" id="PF13640">
    <property type="entry name" value="2OG-FeII_Oxy_3"/>
    <property type="match status" value="1"/>
</dbReference>
<dbReference type="SUPFAM" id="SSF51197">
    <property type="entry name" value="Clavaminate synthase-like"/>
    <property type="match status" value="1"/>
</dbReference>
<gene>
    <name evidence="9" type="ORF">G8770_04840</name>
</gene>
<sequence length="226" mass="25191">MLLHIEKVLTPAQVQECRLQLNRCEWQDGKMTAGGVAGLVKANQQLDDALPVAQALRSALLDILRGNPLFVSAALPHKIFPPKFNRYTGGGHYGLHVDGAVMTLPEGEMMRTDLSATLFLTDPDDYDGGELVIETQYGAQEVKLDAGDMVLYPSSSLHQVTPVTRGARVSSFFWVQSLVQETRHREHLFDLDQTIQALTAERGAQDEQVKNLTRLYHNLVRDWAKP</sequence>
<name>A0A9E5JT69_9GAMM</name>
<dbReference type="InterPro" id="IPR023550">
    <property type="entry name" value="PKHD_hydroxylase"/>
</dbReference>
<keyword evidence="10" id="KW-1185">Reference proteome</keyword>
<reference evidence="9" key="1">
    <citation type="submission" date="2020-03" db="EMBL/GenBank/DDBJ databases">
        <authorList>
            <person name="Guo F."/>
        </authorList>
    </citation>
    <scope>NUCLEOTIDE SEQUENCE</scope>
    <source>
        <strain evidence="9">JCM 30134</strain>
    </source>
</reference>
<evidence type="ECO:0000259" key="8">
    <source>
        <dbReference type="PROSITE" id="PS51471"/>
    </source>
</evidence>
<dbReference type="GO" id="GO:0006879">
    <property type="term" value="P:intracellular iron ion homeostasis"/>
    <property type="evidence" value="ECO:0007669"/>
    <property type="project" value="TreeGrafter"/>
</dbReference>
<comment type="caution">
    <text evidence="9">The sequence shown here is derived from an EMBL/GenBank/DDBJ whole genome shotgun (WGS) entry which is preliminary data.</text>
</comment>
<dbReference type="PANTHER" id="PTHR41536">
    <property type="entry name" value="PKHD-TYPE HYDROXYLASE YBIX"/>
    <property type="match status" value="1"/>
</dbReference>
<dbReference type="EMBL" id="JAAONZ010000003">
    <property type="protein sequence ID" value="NHO64864.1"/>
    <property type="molecule type" value="Genomic_DNA"/>
</dbReference>
<dbReference type="GO" id="GO:0031418">
    <property type="term" value="F:L-ascorbic acid binding"/>
    <property type="evidence" value="ECO:0007669"/>
    <property type="project" value="UniProtKB-KW"/>
</dbReference>
<dbReference type="Proteomes" id="UP000787472">
    <property type="component" value="Unassembled WGS sequence"/>
</dbReference>
<proteinExistence type="inferred from homology"/>
<evidence type="ECO:0000256" key="4">
    <source>
        <dbReference type="ARBA" id="ARBA00022964"/>
    </source>
</evidence>
<feature type="binding site" evidence="7">
    <location>
        <position position="158"/>
    </location>
    <ligand>
        <name>Fe cation</name>
        <dbReference type="ChEBI" id="CHEBI:24875"/>
    </ligand>
</feature>
<organism evidence="9 10">
    <name type="scientific">Pseudomaricurvus hydrocarbonicus</name>
    <dbReference type="NCBI Taxonomy" id="1470433"/>
    <lineage>
        <taxon>Bacteria</taxon>
        <taxon>Pseudomonadati</taxon>
        <taxon>Pseudomonadota</taxon>
        <taxon>Gammaproteobacteria</taxon>
        <taxon>Cellvibrionales</taxon>
        <taxon>Cellvibrionaceae</taxon>
        <taxon>Pseudomaricurvus</taxon>
    </lineage>
</organism>
<dbReference type="Gene3D" id="4.10.860.20">
    <property type="entry name" value="Rabenosyn, Rab binding domain"/>
    <property type="match status" value="1"/>
</dbReference>
<evidence type="ECO:0000313" key="10">
    <source>
        <dbReference type="Proteomes" id="UP000787472"/>
    </source>
</evidence>
<feature type="binding site" evidence="7">
    <location>
        <position position="98"/>
    </location>
    <ligand>
        <name>Fe cation</name>
        <dbReference type="ChEBI" id="CHEBI:24875"/>
    </ligand>
</feature>
<keyword evidence="3 7" id="KW-0847">Vitamin C</keyword>
<evidence type="ECO:0000256" key="1">
    <source>
        <dbReference type="ARBA" id="ARBA00001961"/>
    </source>
</evidence>
<dbReference type="InterPro" id="IPR044862">
    <property type="entry name" value="Pro_4_hyd_alph_FE2OG_OXY"/>
</dbReference>
<evidence type="ECO:0000313" key="9">
    <source>
        <dbReference type="EMBL" id="NHO64864.1"/>
    </source>
</evidence>
<dbReference type="AlphaFoldDB" id="A0A9E5JT69"/>
<keyword evidence="5 7" id="KW-0560">Oxidoreductase</keyword>
<feature type="domain" description="Fe2OG dioxygenase" evidence="8">
    <location>
        <begin position="78"/>
        <end position="177"/>
    </location>
</feature>
<dbReference type="PROSITE" id="PS51471">
    <property type="entry name" value="FE2OG_OXY"/>
    <property type="match status" value="1"/>
</dbReference>
<evidence type="ECO:0000256" key="6">
    <source>
        <dbReference type="ARBA" id="ARBA00023004"/>
    </source>
</evidence>
<dbReference type="InterPro" id="IPR041097">
    <property type="entry name" value="PKHD_C"/>
</dbReference>